<organism evidence="2 3">
    <name type="scientific">Sulfobacillus acidophilus (strain ATCC 700253 / DSM 10332 / NAL)</name>
    <dbReference type="NCBI Taxonomy" id="679936"/>
    <lineage>
        <taxon>Bacteria</taxon>
        <taxon>Bacillati</taxon>
        <taxon>Bacillota</taxon>
        <taxon>Clostridia</taxon>
        <taxon>Eubacteriales</taxon>
        <taxon>Clostridiales Family XVII. Incertae Sedis</taxon>
        <taxon>Sulfobacillus</taxon>
    </lineage>
</organism>
<keyword evidence="1" id="KW-0732">Signal</keyword>
<dbReference type="STRING" id="679936.Sulac_0358"/>
<evidence type="ECO:0000313" key="2">
    <source>
        <dbReference type="EMBL" id="AEW03927.1"/>
    </source>
</evidence>
<name>G8TY20_SULAD</name>
<evidence type="ECO:0000256" key="1">
    <source>
        <dbReference type="SAM" id="SignalP"/>
    </source>
</evidence>
<evidence type="ECO:0000313" key="3">
    <source>
        <dbReference type="Proteomes" id="UP000005439"/>
    </source>
</evidence>
<accession>G8TY20</accession>
<dbReference type="EMBL" id="CP003179">
    <property type="protein sequence ID" value="AEW03927.1"/>
    <property type="molecule type" value="Genomic_DNA"/>
</dbReference>
<dbReference type="PATRIC" id="fig|679936.5.peg.361"/>
<dbReference type="KEGG" id="sap:Sulac_0358"/>
<dbReference type="Proteomes" id="UP000005439">
    <property type="component" value="Chromosome"/>
</dbReference>
<dbReference type="PROSITE" id="PS51257">
    <property type="entry name" value="PROKAR_LIPOPROTEIN"/>
    <property type="match status" value="1"/>
</dbReference>
<proteinExistence type="predicted"/>
<gene>
    <name evidence="2" type="ordered locus">Sulac_0358</name>
</gene>
<keyword evidence="3" id="KW-1185">Reference proteome</keyword>
<dbReference type="HOGENOM" id="CLU_1601837_0_0_9"/>
<evidence type="ECO:0008006" key="4">
    <source>
        <dbReference type="Google" id="ProtNLM"/>
    </source>
</evidence>
<reference evidence="2 3" key="2">
    <citation type="journal article" date="2012" name="Stand. Genomic Sci.">
        <title>Complete genome sequence of the moderately thermophilic mineral-sulfide-oxidizing firmicute Sulfobacillus acidophilus type strain (NAL(T)).</title>
        <authorList>
            <person name="Anderson I."/>
            <person name="Chertkov O."/>
            <person name="Chen A."/>
            <person name="Saunders E."/>
            <person name="Lapidus A."/>
            <person name="Nolan M."/>
            <person name="Lucas S."/>
            <person name="Hammon N."/>
            <person name="Deshpande S."/>
            <person name="Cheng J.F."/>
            <person name="Han C."/>
            <person name="Tapia R."/>
            <person name="Goodwin L.A."/>
            <person name="Pitluck S."/>
            <person name="Liolios K."/>
            <person name="Pagani I."/>
            <person name="Ivanova N."/>
            <person name="Mikhailova N."/>
            <person name="Pati A."/>
            <person name="Palaniappan K."/>
            <person name="Land M."/>
            <person name="Pan C."/>
            <person name="Rohde M."/>
            <person name="Pukall R."/>
            <person name="Goker M."/>
            <person name="Detter J.C."/>
            <person name="Woyke T."/>
            <person name="Bristow J."/>
            <person name="Eisen J.A."/>
            <person name="Markowitz V."/>
            <person name="Hugenholtz P."/>
            <person name="Kyrpides N.C."/>
            <person name="Klenk H.P."/>
            <person name="Mavromatis K."/>
        </authorList>
    </citation>
    <scope>NUCLEOTIDE SEQUENCE [LARGE SCALE GENOMIC DNA]</scope>
    <source>
        <strain evidence="3">ATCC 700253 / DSM 10332 / NAL</strain>
    </source>
</reference>
<feature type="chain" id="PRO_5039372879" description="Lipoprotein" evidence="1">
    <location>
        <begin position="20"/>
        <end position="166"/>
    </location>
</feature>
<dbReference type="AlphaFoldDB" id="G8TY20"/>
<protein>
    <recommendedName>
        <fullName evidence="4">Lipoprotein</fullName>
    </recommendedName>
</protein>
<reference evidence="3" key="1">
    <citation type="submission" date="2011-12" db="EMBL/GenBank/DDBJ databases">
        <title>The complete genome of chromosome of Sulfobacillus acidophilus DSM 10332.</title>
        <authorList>
            <person name="Lucas S."/>
            <person name="Han J."/>
            <person name="Lapidus A."/>
            <person name="Bruce D."/>
            <person name="Goodwin L."/>
            <person name="Pitluck S."/>
            <person name="Peters L."/>
            <person name="Kyrpides N."/>
            <person name="Mavromatis K."/>
            <person name="Ivanova N."/>
            <person name="Mikhailova N."/>
            <person name="Chertkov O."/>
            <person name="Saunders E."/>
            <person name="Detter J.C."/>
            <person name="Tapia R."/>
            <person name="Han C."/>
            <person name="Land M."/>
            <person name="Hauser L."/>
            <person name="Markowitz V."/>
            <person name="Cheng J.-F."/>
            <person name="Hugenholtz P."/>
            <person name="Woyke T."/>
            <person name="Wu D."/>
            <person name="Pukall R."/>
            <person name="Gehrich-Schroeter G."/>
            <person name="Schneider S."/>
            <person name="Klenk H.-P."/>
            <person name="Eisen J.A."/>
        </authorList>
    </citation>
    <scope>NUCLEOTIDE SEQUENCE [LARGE SCALE GENOMIC DNA]</scope>
    <source>
        <strain evidence="3">ATCC 700253 / DSM 10332 / NAL</strain>
    </source>
</reference>
<sequence length="166" mass="17954">MRRKIGWLFLTGVLAWGLAGCGNDPQVIANMPGPVQQVLDTSTLSGNNIGTNMLEVTGNQSFVGTGRMPGYYNYGPAEDAGSNTFYVNFEVPVNFQGIARQLGYPPQPVASTSVPTEDYITLNPLPNQAGDRLYYDPNTRMAPFSFKLLPNGAVIDESWDAVSVNS</sequence>
<feature type="signal peptide" evidence="1">
    <location>
        <begin position="1"/>
        <end position="19"/>
    </location>
</feature>